<organism evidence="1 2">
    <name type="scientific">Streptomyces eurocidicus</name>
    <name type="common">Streptoverticillium eurocidicus</name>
    <dbReference type="NCBI Taxonomy" id="66423"/>
    <lineage>
        <taxon>Bacteria</taxon>
        <taxon>Bacillati</taxon>
        <taxon>Actinomycetota</taxon>
        <taxon>Actinomycetes</taxon>
        <taxon>Kitasatosporales</taxon>
        <taxon>Streptomycetaceae</taxon>
        <taxon>Streptomyces</taxon>
    </lineage>
</organism>
<evidence type="ECO:0000313" key="2">
    <source>
        <dbReference type="Proteomes" id="UP000528608"/>
    </source>
</evidence>
<accession>A0A7W8B864</accession>
<evidence type="ECO:0000313" key="1">
    <source>
        <dbReference type="EMBL" id="MBB5118017.1"/>
    </source>
</evidence>
<dbReference type="RefSeq" id="WP_244926979.1">
    <property type="nucleotide sequence ID" value="NZ_JACHJF010000003.1"/>
</dbReference>
<dbReference type="AlphaFoldDB" id="A0A7W8B864"/>
<reference evidence="1 2" key="1">
    <citation type="submission" date="2020-08" db="EMBL/GenBank/DDBJ databases">
        <title>Genomic Encyclopedia of Type Strains, Phase III (KMG-III): the genomes of soil and plant-associated and newly described type strains.</title>
        <authorList>
            <person name="Whitman W."/>
        </authorList>
    </citation>
    <scope>NUCLEOTIDE SEQUENCE [LARGE SCALE GENOMIC DNA]</scope>
    <source>
        <strain evidence="1 2">CECT 3259</strain>
    </source>
</reference>
<comment type="caution">
    <text evidence="1">The sequence shown here is derived from an EMBL/GenBank/DDBJ whole genome shotgun (WGS) entry which is preliminary data.</text>
</comment>
<proteinExistence type="predicted"/>
<sequence length="208" mass="23536">MTEENVIIPPLSEKKRKKLERRADEFLDAACDEVWEQWPGRWPEGEESEFERIAAAHTGMVPLSAAPIVAALPGFDPQTARSITRNLMQERPGAGESSVLAQFLDATDVSDTYGSGFAVERRNFPSEQCRWSSCAEPLYAPEASRGRGKPRKYCTTHKKAASTRRKARQRRGVLVGRNRNLVYRFHGLEQQDLSGYRELWSRVNTPTV</sequence>
<gene>
    <name evidence="1" type="ORF">FHS36_001438</name>
</gene>
<dbReference type="EMBL" id="JACHJF010000003">
    <property type="protein sequence ID" value="MBB5118017.1"/>
    <property type="molecule type" value="Genomic_DNA"/>
</dbReference>
<dbReference type="Proteomes" id="UP000528608">
    <property type="component" value="Unassembled WGS sequence"/>
</dbReference>
<protein>
    <submittedName>
        <fullName evidence="1">Uncharacterized protein</fullName>
    </submittedName>
</protein>
<name>A0A7W8B864_STREU</name>